<dbReference type="GO" id="GO:0016791">
    <property type="term" value="F:phosphatase activity"/>
    <property type="evidence" value="ECO:0007669"/>
    <property type="project" value="TreeGrafter"/>
</dbReference>
<evidence type="ECO:0000313" key="4">
    <source>
        <dbReference type="Proteomes" id="UP000019277"/>
    </source>
</evidence>
<evidence type="ECO:0000313" key="3">
    <source>
        <dbReference type="EMBL" id="EWC59230.1"/>
    </source>
</evidence>
<dbReference type="PANTHER" id="PTHR43156:SF2">
    <property type="entry name" value="STAGE II SPORULATION PROTEIN E"/>
    <property type="match status" value="1"/>
</dbReference>
<dbReference type="SMART" id="SM00331">
    <property type="entry name" value="PP2C_SIG"/>
    <property type="match status" value="1"/>
</dbReference>
<dbReference type="RefSeq" id="WP_035287911.1">
    <property type="nucleotide sequence ID" value="NZ_AYXG01000213.1"/>
</dbReference>
<gene>
    <name evidence="3" type="ORF">UO65_5487</name>
</gene>
<dbReference type="InterPro" id="IPR001932">
    <property type="entry name" value="PPM-type_phosphatase-like_dom"/>
</dbReference>
<dbReference type="InterPro" id="IPR052016">
    <property type="entry name" value="Bact_Sigma-Reg"/>
</dbReference>
<dbReference type="Pfam" id="PF07228">
    <property type="entry name" value="SpoIIE"/>
    <property type="match status" value="1"/>
</dbReference>
<reference evidence="3 4" key="1">
    <citation type="journal article" date="2014" name="Genome Announc.">
        <title>Draft Genome Sequence of the Antitrypanosomally Active Sponge-Associated Bacterium Actinokineospora sp. Strain EG49.</title>
        <authorList>
            <person name="Harjes J."/>
            <person name="Ryu T."/>
            <person name="Abdelmohsen U.R."/>
            <person name="Moitinho-Silva L."/>
            <person name="Horn H."/>
            <person name="Ravasi T."/>
            <person name="Hentschel U."/>
        </authorList>
    </citation>
    <scope>NUCLEOTIDE SEQUENCE [LARGE SCALE GENOMIC DNA]</scope>
    <source>
        <strain evidence="3 4">EG49</strain>
    </source>
</reference>
<feature type="domain" description="PPM-type phosphatase" evidence="2">
    <location>
        <begin position="174"/>
        <end position="394"/>
    </location>
</feature>
<name>W7IEF2_9PSEU</name>
<evidence type="ECO:0000256" key="1">
    <source>
        <dbReference type="ARBA" id="ARBA00022801"/>
    </source>
</evidence>
<keyword evidence="1" id="KW-0378">Hydrolase</keyword>
<dbReference type="InterPro" id="IPR036457">
    <property type="entry name" value="PPM-type-like_dom_sf"/>
</dbReference>
<accession>A0A8E2X4M3</accession>
<dbReference type="SUPFAM" id="SSF81606">
    <property type="entry name" value="PP2C-like"/>
    <property type="match status" value="1"/>
</dbReference>
<keyword evidence="4" id="KW-1185">Reference proteome</keyword>
<protein>
    <submittedName>
        <fullName evidence="3">Serine phosphatase RsbU, regulator of sigma subunit</fullName>
    </submittedName>
</protein>
<dbReference type="STRING" id="909613.UO65_5487"/>
<dbReference type="eggNOG" id="COG2208">
    <property type="taxonomic scope" value="Bacteria"/>
</dbReference>
<dbReference type="AlphaFoldDB" id="W7IEF2"/>
<dbReference type="PANTHER" id="PTHR43156">
    <property type="entry name" value="STAGE II SPORULATION PROTEIN E-RELATED"/>
    <property type="match status" value="1"/>
</dbReference>
<organism evidence="3 4">
    <name type="scientific">Actinokineospora spheciospongiae</name>
    <dbReference type="NCBI Taxonomy" id="909613"/>
    <lineage>
        <taxon>Bacteria</taxon>
        <taxon>Bacillati</taxon>
        <taxon>Actinomycetota</taxon>
        <taxon>Actinomycetes</taxon>
        <taxon>Pseudonocardiales</taxon>
        <taxon>Pseudonocardiaceae</taxon>
        <taxon>Actinokineospora</taxon>
    </lineage>
</organism>
<dbReference type="OrthoDB" id="4935951at2"/>
<accession>W7IEF2</accession>
<evidence type="ECO:0000259" key="2">
    <source>
        <dbReference type="SMART" id="SM00331"/>
    </source>
</evidence>
<proteinExistence type="predicted"/>
<sequence length="406" mass="43443">MVAESAWFTALNKLITGSHVATAHDLVDLLDEAGVVLGMRARIYLADLPQRALRPVPPGSAEPLGVDGTVAGRSFRLTALMPSQDEGSGRPALWLPLLDGTERVGVLHLVLPEGADPADGAVRERCWALAGLVGHLVVAKYPYSDLFHTVRRTEDMTVASELLWQLLPPSTFAGPNVVVSAIMEPFARVGGDGFDYAVDRDRAYLAVFDSTGHDLRAGLTTSMVLAATRNARRAGADLAGIAAAADDVLDAAHVPGRHATAVLVDLDLHTGVLSYVLAGHPPPVVLRRSRMVKTLAGKPRPPLGLRHLIGDRPVQVHSEALEPGDRLLLHTDGVTEARNPEGVPFGLDRLVDLTERHEAADLPAPETLRRVVHAVLEHQNGQLQDDATLMLVEWSTTAHGTLLPTT</sequence>
<dbReference type="Gene3D" id="3.60.40.10">
    <property type="entry name" value="PPM-type phosphatase domain"/>
    <property type="match status" value="1"/>
</dbReference>
<dbReference type="Proteomes" id="UP000019277">
    <property type="component" value="Unassembled WGS sequence"/>
</dbReference>
<dbReference type="EMBL" id="AYXG01000213">
    <property type="protein sequence ID" value="EWC59230.1"/>
    <property type="molecule type" value="Genomic_DNA"/>
</dbReference>
<comment type="caution">
    <text evidence="3">The sequence shown here is derived from an EMBL/GenBank/DDBJ whole genome shotgun (WGS) entry which is preliminary data.</text>
</comment>